<dbReference type="Proteomes" id="UP001549167">
    <property type="component" value="Unassembled WGS sequence"/>
</dbReference>
<dbReference type="InterPro" id="IPR038705">
    <property type="entry name" value="YabP_sf"/>
</dbReference>
<dbReference type="Pfam" id="PF07873">
    <property type="entry name" value="YabP"/>
    <property type="match status" value="1"/>
</dbReference>
<keyword evidence="2" id="KW-1185">Reference proteome</keyword>
<comment type="caution">
    <text evidence="1">The sequence shown here is derived from an EMBL/GenBank/DDBJ whole genome shotgun (WGS) entry which is preliminary data.</text>
</comment>
<accession>A0ABV2KV25</accession>
<evidence type="ECO:0000313" key="2">
    <source>
        <dbReference type="Proteomes" id="UP001549167"/>
    </source>
</evidence>
<proteinExistence type="predicted"/>
<dbReference type="RefSeq" id="WP_354219049.1">
    <property type="nucleotide sequence ID" value="NZ_JBEPMX010000002.1"/>
</dbReference>
<organism evidence="1 2">
    <name type="scientific">Alkalibacillus flavidus</name>
    <dbReference type="NCBI Taxonomy" id="546021"/>
    <lineage>
        <taxon>Bacteria</taxon>
        <taxon>Bacillati</taxon>
        <taxon>Bacillota</taxon>
        <taxon>Bacilli</taxon>
        <taxon>Bacillales</taxon>
        <taxon>Bacillaceae</taxon>
        <taxon>Alkalibacillus</taxon>
    </lineage>
</organism>
<gene>
    <name evidence="1" type="ORF">ABID56_000532</name>
</gene>
<dbReference type="Gene3D" id="2.60.40.2000">
    <property type="match status" value="1"/>
</dbReference>
<dbReference type="NCBIfam" id="TIGR02856">
    <property type="entry name" value="spore_yqfC"/>
    <property type="match status" value="1"/>
</dbReference>
<name>A0ABV2KV25_9BACI</name>
<dbReference type="EMBL" id="JBEPMX010000002">
    <property type="protein sequence ID" value="MET3682451.1"/>
    <property type="molecule type" value="Genomic_DNA"/>
</dbReference>
<reference evidence="1 2" key="1">
    <citation type="submission" date="2024-06" db="EMBL/GenBank/DDBJ databases">
        <title>Genomic Encyclopedia of Type Strains, Phase IV (KMG-IV): sequencing the most valuable type-strain genomes for metagenomic binning, comparative biology and taxonomic classification.</title>
        <authorList>
            <person name="Goeker M."/>
        </authorList>
    </citation>
    <scope>NUCLEOTIDE SEQUENCE [LARGE SCALE GENOMIC DNA]</scope>
    <source>
        <strain evidence="1 2">DSM 23520</strain>
    </source>
</reference>
<dbReference type="InterPro" id="IPR022476">
    <property type="entry name" value="Spore_YabP/YqfC"/>
</dbReference>
<dbReference type="InterPro" id="IPR022477">
    <property type="entry name" value="Spore_YqfC"/>
</dbReference>
<evidence type="ECO:0000313" key="1">
    <source>
        <dbReference type="EMBL" id="MET3682451.1"/>
    </source>
</evidence>
<sequence length="92" mass="10670">MSQLSKRVKRWLSDQGQLPKDIILDYPRITMIGQIHIYIENHQGLRHFSSDQVIVNQSNGRIVINGRELVIKNLLREDIVVEGHIDAVNWEA</sequence>
<protein>
    <submittedName>
        <fullName evidence="1">Sporulation protein YqfC</fullName>
    </submittedName>
</protein>